<dbReference type="GO" id="GO:0005615">
    <property type="term" value="C:extracellular space"/>
    <property type="evidence" value="ECO:0007669"/>
    <property type="project" value="InterPro"/>
</dbReference>
<dbReference type="InterPro" id="IPR000215">
    <property type="entry name" value="Serpin_fam"/>
</dbReference>
<dbReference type="GO" id="GO:0004867">
    <property type="term" value="F:serine-type endopeptidase inhibitor activity"/>
    <property type="evidence" value="ECO:0007669"/>
    <property type="project" value="UniProtKB-KW"/>
</dbReference>
<dbReference type="GeneID" id="114492068"/>
<keyword evidence="3" id="KW-0646">Protease inhibitor</keyword>
<feature type="domain" description="Serpin" evidence="6">
    <location>
        <begin position="1"/>
        <end position="179"/>
    </location>
</feature>
<dbReference type="AlphaFoldDB" id="A0A7E6E1Z6"/>
<dbReference type="InterPro" id="IPR023796">
    <property type="entry name" value="Serpin_dom"/>
</dbReference>
<dbReference type="Gene3D" id="2.30.39.10">
    <property type="entry name" value="Alpha-1-antitrypsin, domain 1"/>
    <property type="match status" value="1"/>
</dbReference>
<dbReference type="RefSeq" id="XP_035885324.1">
    <property type="nucleotide sequence ID" value="XM_036029431.1"/>
</dbReference>
<evidence type="ECO:0000256" key="4">
    <source>
        <dbReference type="ARBA" id="ARBA00022900"/>
    </source>
</evidence>
<dbReference type="PANTHER" id="PTHR11461:SF175">
    <property type="entry name" value="SERPIN B10"/>
    <property type="match status" value="1"/>
</dbReference>
<accession>A0A7E6E1Z6</accession>
<dbReference type="SUPFAM" id="SSF56574">
    <property type="entry name" value="Serpins"/>
    <property type="match status" value="1"/>
</dbReference>
<dbReference type="KEGG" id="pdic:114492068"/>
<dbReference type="Proteomes" id="UP000504628">
    <property type="component" value="Chromosome 1"/>
</dbReference>
<keyword evidence="5" id="KW-0539">Nucleus</keyword>
<evidence type="ECO:0000313" key="7">
    <source>
        <dbReference type="Proteomes" id="UP000504628"/>
    </source>
</evidence>
<dbReference type="PANTHER" id="PTHR11461">
    <property type="entry name" value="SERINE PROTEASE INHIBITOR, SERPIN"/>
    <property type="match status" value="1"/>
</dbReference>
<name>A0A7E6E1Z6_9CHIR</name>
<gene>
    <name evidence="8" type="primary">LOC114492068</name>
</gene>
<reference evidence="8" key="1">
    <citation type="submission" date="2025-08" db="UniProtKB">
        <authorList>
            <consortium name="RefSeq"/>
        </authorList>
    </citation>
    <scope>IDENTIFICATION</scope>
    <source>
        <tissue evidence="8">Muscle</tissue>
    </source>
</reference>
<sequence length="179" mass="20486">MILMKEKPSIFQIEKLQAIGLQLCYKSHDLSLLILLPEDIHGLDQLEKAATCEQLKEWTSTDMMEPYDVKLHLSKFKMEETYNPKSSLSSMRMSDAFYRGKADLSGMSAERHLFLSNISHKSFVEINKQGTEVVAGIGSEVGFRVRLPSIEFNADHPLLFFIRNNKTNSILFYGRFCCP</sequence>
<evidence type="ECO:0000259" key="6">
    <source>
        <dbReference type="SMART" id="SM00093"/>
    </source>
</evidence>
<evidence type="ECO:0000256" key="1">
    <source>
        <dbReference type="ARBA" id="ARBA00004123"/>
    </source>
</evidence>
<evidence type="ECO:0000256" key="2">
    <source>
        <dbReference type="ARBA" id="ARBA00006426"/>
    </source>
</evidence>
<keyword evidence="4" id="KW-0722">Serine protease inhibitor</keyword>
<dbReference type="InParanoid" id="A0A7E6E1Z6"/>
<comment type="subcellular location">
    <subcellularLocation>
        <location evidence="1">Nucleus</location>
    </subcellularLocation>
</comment>
<keyword evidence="7" id="KW-1185">Reference proteome</keyword>
<dbReference type="SMART" id="SM00093">
    <property type="entry name" value="SERPIN"/>
    <property type="match status" value="1"/>
</dbReference>
<dbReference type="GO" id="GO:0005634">
    <property type="term" value="C:nucleus"/>
    <property type="evidence" value="ECO:0007669"/>
    <property type="project" value="UniProtKB-SubCell"/>
</dbReference>
<protein>
    <submittedName>
        <fullName evidence="8">Serpin B10-like</fullName>
    </submittedName>
</protein>
<dbReference type="InterPro" id="IPR042185">
    <property type="entry name" value="Serpin_sf_2"/>
</dbReference>
<organism evidence="7 8">
    <name type="scientific">Phyllostomus discolor</name>
    <name type="common">pale spear-nosed bat</name>
    <dbReference type="NCBI Taxonomy" id="89673"/>
    <lineage>
        <taxon>Eukaryota</taxon>
        <taxon>Metazoa</taxon>
        <taxon>Chordata</taxon>
        <taxon>Craniata</taxon>
        <taxon>Vertebrata</taxon>
        <taxon>Euteleostomi</taxon>
        <taxon>Mammalia</taxon>
        <taxon>Eutheria</taxon>
        <taxon>Laurasiatheria</taxon>
        <taxon>Chiroptera</taxon>
        <taxon>Yangochiroptera</taxon>
        <taxon>Phyllostomidae</taxon>
        <taxon>Phyllostominae</taxon>
        <taxon>Phyllostomus</taxon>
    </lineage>
</organism>
<evidence type="ECO:0000256" key="5">
    <source>
        <dbReference type="ARBA" id="ARBA00023242"/>
    </source>
</evidence>
<dbReference type="InterPro" id="IPR042178">
    <property type="entry name" value="Serpin_sf_1"/>
</dbReference>
<dbReference type="OrthoDB" id="671595at2759"/>
<comment type="similarity">
    <text evidence="2">Belongs to the serpin family. Ov-serpin subfamily.</text>
</comment>
<evidence type="ECO:0000256" key="3">
    <source>
        <dbReference type="ARBA" id="ARBA00022690"/>
    </source>
</evidence>
<dbReference type="Pfam" id="PF00079">
    <property type="entry name" value="Serpin"/>
    <property type="match status" value="1"/>
</dbReference>
<evidence type="ECO:0000313" key="8">
    <source>
        <dbReference type="RefSeq" id="XP_035885324.1"/>
    </source>
</evidence>
<proteinExistence type="inferred from homology"/>
<dbReference type="InterPro" id="IPR036186">
    <property type="entry name" value="Serpin_sf"/>
</dbReference>
<dbReference type="Gene3D" id="3.30.497.10">
    <property type="entry name" value="Antithrombin, subunit I, domain 2"/>
    <property type="match status" value="1"/>
</dbReference>